<reference evidence="1" key="1">
    <citation type="submission" date="2021-07" db="EMBL/GenBank/DDBJ databases">
        <authorList>
            <person name="Branca A.L. A."/>
        </authorList>
    </citation>
    <scope>NUCLEOTIDE SEQUENCE</scope>
</reference>
<protein>
    <submittedName>
        <fullName evidence="1">Uncharacterized protein</fullName>
    </submittedName>
</protein>
<keyword evidence="2" id="KW-1185">Reference proteome</keyword>
<sequence length="638" mass="71588">MTCLLTDVFRTLAISLQFSLPTRASRVNDLLLFQSLSSSSLPPLMISAIPPPRPALVNSIASTHVAGPASAGKPNCSVNENILRDICENRTSSPIPASEDQSRLPVEVLTSISAPAQAGIRFVDLPIEIHEIILDHIFGKRASAGKHTAYGESSAQNWSKALHHPRRKALANLALTCRVWTGLVQCRIYRHSEFHLTVNLNFKLYWQLTFHIVRIKGSRDELANCARWFTRNPHLTPYVCHIEVWMPIWGDRALSPNVPCSNAEQHAAQPATGRVVPMPWNHHHNQGDKIFYYQRPTNNASLEEIFGLIQCFFPAARVLTLEGGHCKNPPMIRHFRHSRVMYSLQALIQRRLPILDHIQTFIMRGAWNLMRELEDWHNISQALPALSEWHCAWAQPHLNAYFIMIHILVHPPVTIRHINLSLEGFYNNSDGLLAGLSGPRSSLPPICSLLGETAPRLESFTYTGRVCWFFFETLKQGATAMGSHSRLRSLDLVVKACCHNKQVDKSHHWSQMSPGIGGITSIAFIRAFEAMVVKAIECLSVLPALEYLRVRFVDLDSSCPPLNPYFQLVDNECTGLWSEDILEALRMNRPSASFIALTDGIAAEYNDQQIVGALIPRVRPLGIQVNTYSLLADSSNPY</sequence>
<accession>A0A9W4KC15</accession>
<dbReference type="AlphaFoldDB" id="A0A9W4KC15"/>
<dbReference type="OrthoDB" id="5281682at2759"/>
<proteinExistence type="predicted"/>
<dbReference type="EMBL" id="CAJVRC010000848">
    <property type="protein sequence ID" value="CAG8894190.1"/>
    <property type="molecule type" value="Genomic_DNA"/>
</dbReference>
<organism evidence="1 2">
    <name type="scientific">Penicillium egyptiacum</name>
    <dbReference type="NCBI Taxonomy" id="1303716"/>
    <lineage>
        <taxon>Eukaryota</taxon>
        <taxon>Fungi</taxon>
        <taxon>Dikarya</taxon>
        <taxon>Ascomycota</taxon>
        <taxon>Pezizomycotina</taxon>
        <taxon>Eurotiomycetes</taxon>
        <taxon>Eurotiomycetidae</taxon>
        <taxon>Eurotiales</taxon>
        <taxon>Aspergillaceae</taxon>
        <taxon>Penicillium</taxon>
    </lineage>
</organism>
<name>A0A9W4KC15_9EURO</name>
<dbReference type="Proteomes" id="UP001154252">
    <property type="component" value="Unassembled WGS sequence"/>
</dbReference>
<gene>
    <name evidence="1" type="ORF">PEGY_LOCUS3789</name>
</gene>
<evidence type="ECO:0000313" key="2">
    <source>
        <dbReference type="Proteomes" id="UP001154252"/>
    </source>
</evidence>
<evidence type="ECO:0000313" key="1">
    <source>
        <dbReference type="EMBL" id="CAG8894190.1"/>
    </source>
</evidence>
<comment type="caution">
    <text evidence="1">The sequence shown here is derived from an EMBL/GenBank/DDBJ whole genome shotgun (WGS) entry which is preliminary data.</text>
</comment>